<evidence type="ECO:0000313" key="1">
    <source>
        <dbReference type="EMBL" id="CAK5267921.1"/>
    </source>
</evidence>
<dbReference type="EMBL" id="CAVNYO010000136">
    <property type="protein sequence ID" value="CAK5267921.1"/>
    <property type="molecule type" value="Genomic_DNA"/>
</dbReference>
<comment type="caution">
    <text evidence="1">The sequence shown here is derived from an EMBL/GenBank/DDBJ whole genome shotgun (WGS) entry which is preliminary data.</text>
</comment>
<dbReference type="Proteomes" id="UP001295794">
    <property type="component" value="Unassembled WGS sequence"/>
</dbReference>
<dbReference type="AlphaFoldDB" id="A0AAD2H2C3"/>
<gene>
    <name evidence="1" type="ORF">MYCIT1_LOCUS10841</name>
</gene>
<sequence>MIAYSSLRAPLRLWFQRRFACYYARAIHQVSSSECTLSGCPAKLVAKLSTNLSVLRAQKNEHSTGDTLVFHSLTVSC</sequence>
<evidence type="ECO:0000313" key="2">
    <source>
        <dbReference type="Proteomes" id="UP001295794"/>
    </source>
</evidence>
<keyword evidence="2" id="KW-1185">Reference proteome</keyword>
<accession>A0AAD2H2C3</accession>
<protein>
    <submittedName>
        <fullName evidence="1">Uncharacterized protein</fullName>
    </submittedName>
</protein>
<reference evidence="1" key="1">
    <citation type="submission" date="2023-11" db="EMBL/GenBank/DDBJ databases">
        <authorList>
            <person name="De Vega J J."/>
            <person name="De Vega J J."/>
        </authorList>
    </citation>
    <scope>NUCLEOTIDE SEQUENCE</scope>
</reference>
<proteinExistence type="predicted"/>
<name>A0AAD2H2C3_9AGAR</name>
<organism evidence="1 2">
    <name type="scientific">Mycena citricolor</name>
    <dbReference type="NCBI Taxonomy" id="2018698"/>
    <lineage>
        <taxon>Eukaryota</taxon>
        <taxon>Fungi</taxon>
        <taxon>Dikarya</taxon>
        <taxon>Basidiomycota</taxon>
        <taxon>Agaricomycotina</taxon>
        <taxon>Agaricomycetes</taxon>
        <taxon>Agaricomycetidae</taxon>
        <taxon>Agaricales</taxon>
        <taxon>Marasmiineae</taxon>
        <taxon>Mycenaceae</taxon>
        <taxon>Mycena</taxon>
    </lineage>
</organism>